<sequence>MALSNSFLFPSSTSPVGHRRPTVPDSGFAPLLTSLYPSRFRCNFPDCGTKVNSSAKKYIVYAASSGFDAFNSISLETGQDDDYIPMPIVLIDQDSDSEATVVQLSFGDRLGALIDTMRALKDLGLDVAKGTVVTEGPVKQTKFFITRSDNGRKVEDPDMLEGIRLTIINNLLKYHPESSERLAMGAAFGVKAPEKKIDVDIATRIRIKEDGPKRSLLSIETADRPGLLVEIIKVIADVNIDVESAEIDTEGLVAKDKFHVSYRGAALNSSLSQVLVNCLRYYLRRPETDIDSY</sequence>
<organism evidence="4 5">
    <name type="scientific">Hibiscus trionum</name>
    <name type="common">Flower of an hour</name>
    <dbReference type="NCBI Taxonomy" id="183268"/>
    <lineage>
        <taxon>Eukaryota</taxon>
        <taxon>Viridiplantae</taxon>
        <taxon>Streptophyta</taxon>
        <taxon>Embryophyta</taxon>
        <taxon>Tracheophyta</taxon>
        <taxon>Spermatophyta</taxon>
        <taxon>Magnoliopsida</taxon>
        <taxon>eudicotyledons</taxon>
        <taxon>Gunneridae</taxon>
        <taxon>Pentapetalae</taxon>
        <taxon>rosids</taxon>
        <taxon>malvids</taxon>
        <taxon>Malvales</taxon>
        <taxon>Malvaceae</taxon>
        <taxon>Malvoideae</taxon>
        <taxon>Hibiscus</taxon>
    </lineage>
</organism>
<accession>A0A9W7HV70</accession>
<evidence type="ECO:0000256" key="2">
    <source>
        <dbReference type="RuleBase" id="RU369043"/>
    </source>
</evidence>
<dbReference type="GO" id="GO:0009570">
    <property type="term" value="C:chloroplast stroma"/>
    <property type="evidence" value="ECO:0007669"/>
    <property type="project" value="TreeGrafter"/>
</dbReference>
<evidence type="ECO:0000256" key="1">
    <source>
        <dbReference type="ARBA" id="ARBA00022737"/>
    </source>
</evidence>
<dbReference type="InterPro" id="IPR045865">
    <property type="entry name" value="ACT-like_dom_sf"/>
</dbReference>
<dbReference type="SUPFAM" id="SSF55021">
    <property type="entry name" value="ACT-like"/>
    <property type="match status" value="1"/>
</dbReference>
<evidence type="ECO:0000313" key="5">
    <source>
        <dbReference type="Proteomes" id="UP001165190"/>
    </source>
</evidence>
<comment type="caution">
    <text evidence="4">The sequence shown here is derived from an EMBL/GenBank/DDBJ whole genome shotgun (WGS) entry which is preliminary data.</text>
</comment>
<dbReference type="EMBL" id="BSYR01000020">
    <property type="protein sequence ID" value="GMI84945.1"/>
    <property type="molecule type" value="Genomic_DNA"/>
</dbReference>
<dbReference type="GO" id="GO:0016597">
    <property type="term" value="F:amino acid binding"/>
    <property type="evidence" value="ECO:0007669"/>
    <property type="project" value="UniProtKB-UniRule"/>
</dbReference>
<keyword evidence="5" id="KW-1185">Reference proteome</keyword>
<dbReference type="InterPro" id="IPR040217">
    <property type="entry name" value="ACR1-12"/>
</dbReference>
<dbReference type="InterPro" id="IPR002912">
    <property type="entry name" value="ACT_dom"/>
</dbReference>
<evidence type="ECO:0000313" key="4">
    <source>
        <dbReference type="EMBL" id="GMI84945.1"/>
    </source>
</evidence>
<dbReference type="PROSITE" id="PS51671">
    <property type="entry name" value="ACT"/>
    <property type="match status" value="1"/>
</dbReference>
<gene>
    <name evidence="4" type="ORF">HRI_002163800</name>
</gene>
<name>A0A9W7HV70_HIBTR</name>
<dbReference type="Proteomes" id="UP001165190">
    <property type="component" value="Unassembled WGS sequence"/>
</dbReference>
<dbReference type="Gene3D" id="3.30.70.260">
    <property type="match status" value="1"/>
</dbReference>
<dbReference type="Pfam" id="PF24931">
    <property type="entry name" value="ACT_ACR9_3rd"/>
    <property type="match status" value="1"/>
</dbReference>
<evidence type="ECO:0000259" key="3">
    <source>
        <dbReference type="PROSITE" id="PS51671"/>
    </source>
</evidence>
<proteinExistence type="predicted"/>
<dbReference type="PANTHER" id="PTHR31096">
    <property type="entry name" value="ACT DOMAIN-CONTAINING PROTEIN ACR4-RELATED"/>
    <property type="match status" value="1"/>
</dbReference>
<dbReference type="PANTHER" id="PTHR31096:SF60">
    <property type="entry name" value="ACT DOMAIN-CONTAINING PROTEIN ACR12"/>
    <property type="match status" value="1"/>
</dbReference>
<comment type="function">
    <text evidence="2">Binds amino acids.</text>
</comment>
<reference evidence="4" key="1">
    <citation type="submission" date="2023-05" db="EMBL/GenBank/DDBJ databases">
        <title>Genome and transcriptome analyses reveal genes involved in the formation of fine ridges on petal epidermal cells in Hibiscus trionum.</title>
        <authorList>
            <person name="Koshimizu S."/>
            <person name="Masuda S."/>
            <person name="Ishii T."/>
            <person name="Shirasu K."/>
            <person name="Hoshino A."/>
            <person name="Arita M."/>
        </authorList>
    </citation>
    <scope>NUCLEOTIDE SEQUENCE</scope>
    <source>
        <strain evidence="4">Hamamatsu line</strain>
    </source>
</reference>
<protein>
    <recommendedName>
        <fullName evidence="2">ACT domain-containing protein ACR</fullName>
    </recommendedName>
    <alternativeName>
        <fullName evidence="2">Protein ACT DOMAIN REPEATS</fullName>
    </alternativeName>
</protein>
<dbReference type="AlphaFoldDB" id="A0A9W7HV70"/>
<dbReference type="GO" id="GO:0009535">
    <property type="term" value="C:chloroplast thylakoid membrane"/>
    <property type="evidence" value="ECO:0007669"/>
    <property type="project" value="TreeGrafter"/>
</dbReference>
<dbReference type="OrthoDB" id="496180at2759"/>
<keyword evidence="1 2" id="KW-0677">Repeat</keyword>
<feature type="domain" description="ACT" evidence="3">
    <location>
        <begin position="216"/>
        <end position="293"/>
    </location>
</feature>